<keyword evidence="6" id="KW-1185">Reference proteome</keyword>
<evidence type="ECO:0000313" key="5">
    <source>
        <dbReference type="EMBL" id="OZS77605.1"/>
    </source>
</evidence>
<dbReference type="AlphaFoldDB" id="A0A264W213"/>
<name>A0A264W213_9BACL</name>
<keyword evidence="3 5" id="KW-0808">Transferase</keyword>
<feature type="transmembrane region" description="Helical" evidence="4">
    <location>
        <begin position="6"/>
        <end position="35"/>
    </location>
</feature>
<comment type="caution">
    <text evidence="5">The sequence shown here is derived from an EMBL/GenBank/DDBJ whole genome shotgun (WGS) entry which is preliminary data.</text>
</comment>
<comment type="similarity">
    <text evidence="1">Belongs to the glycosyltransferase 2 family.</text>
</comment>
<dbReference type="Proteomes" id="UP000217065">
    <property type="component" value="Unassembled WGS sequence"/>
</dbReference>
<keyword evidence="4" id="KW-1133">Transmembrane helix</keyword>
<dbReference type="PANTHER" id="PTHR43630">
    <property type="entry name" value="POLY-BETA-1,6-N-ACETYL-D-GLUCOSAMINE SYNTHASE"/>
    <property type="match status" value="1"/>
</dbReference>
<dbReference type="CDD" id="cd06423">
    <property type="entry name" value="CESA_like"/>
    <property type="match status" value="1"/>
</dbReference>
<dbReference type="RefSeq" id="WP_094943485.1">
    <property type="nucleotide sequence ID" value="NZ_NOKQ01000220.1"/>
</dbReference>
<dbReference type="GO" id="GO:0016757">
    <property type="term" value="F:glycosyltransferase activity"/>
    <property type="evidence" value="ECO:0007669"/>
    <property type="project" value="UniProtKB-KW"/>
</dbReference>
<evidence type="ECO:0000313" key="6">
    <source>
        <dbReference type="Proteomes" id="UP000217065"/>
    </source>
</evidence>
<protein>
    <submittedName>
        <fullName evidence="5">Glycosyl transferase</fullName>
    </submittedName>
</protein>
<organism evidence="5 6">
    <name type="scientific">Tetzosporium hominis</name>
    <dbReference type="NCBI Taxonomy" id="2020506"/>
    <lineage>
        <taxon>Bacteria</taxon>
        <taxon>Bacillati</taxon>
        <taxon>Bacillota</taxon>
        <taxon>Bacilli</taxon>
        <taxon>Bacillales</taxon>
        <taxon>Caryophanaceae</taxon>
        <taxon>Tetzosporium</taxon>
    </lineage>
</organism>
<proteinExistence type="inferred from homology"/>
<dbReference type="Gene3D" id="3.90.550.10">
    <property type="entry name" value="Spore Coat Polysaccharide Biosynthesis Protein SpsA, Chain A"/>
    <property type="match status" value="1"/>
</dbReference>
<evidence type="ECO:0000256" key="1">
    <source>
        <dbReference type="ARBA" id="ARBA00006739"/>
    </source>
</evidence>
<evidence type="ECO:0000256" key="3">
    <source>
        <dbReference type="ARBA" id="ARBA00022679"/>
    </source>
</evidence>
<reference evidence="5 6" key="1">
    <citation type="submission" date="2017-07" db="EMBL/GenBank/DDBJ databases">
        <title>Tetzosporium hominis gen.nov. sp.nov.</title>
        <authorList>
            <person name="Tetz G."/>
            <person name="Tetz V."/>
        </authorList>
    </citation>
    <scope>NUCLEOTIDE SEQUENCE [LARGE SCALE GENOMIC DNA]</scope>
    <source>
        <strain evidence="5 6">VT-49</strain>
    </source>
</reference>
<feature type="transmembrane region" description="Helical" evidence="4">
    <location>
        <begin position="246"/>
        <end position="264"/>
    </location>
</feature>
<dbReference type="Pfam" id="PF13641">
    <property type="entry name" value="Glyco_tranf_2_3"/>
    <property type="match status" value="1"/>
</dbReference>
<dbReference type="SUPFAM" id="SSF53448">
    <property type="entry name" value="Nucleotide-diphospho-sugar transferases"/>
    <property type="match status" value="1"/>
</dbReference>
<sequence length="473" mass="54378">MSIWEAILVFFGRFLILYMIGVIIIYTLMLIMSLLKLRKEYQLDKEELDDDFLTSYYSKPVSILVPAFNEEKGVVDSVRSLLSLRYPQFEIIVINDGSTDATKDIMVQYFAMKKINRVIRRQLDTEEIQEIYQSSIHPNLVLVNKLNGGKADALNAGINVSRFPYVCSIDGDSILEERSLLRIMKPIVASNGEVIAAGGNVRIANGLYVEHGAISSPALPNNLIVVMQAVEYLRAFLMGRIALSRFNLVLIISGAFSVFSKSWVVQAGGYDKNTIGEDMELVVRLHRVLAESKEKKRIEFVPDPVCWTEVPSKLSVLRRQRRRWHQGLTESLWRHKRMTLNPRYGAVGMISMPYFWLIEFLGPIIEIGGYIYLVFALFAGDVYIEIAILLALLLILYGSVFSMGSVLMEAWSVNRYPRIRDIYRLLIMALTEIFWYRPLTLLWRLEGLIRTIFRRKEWGKMERTGFQKKESIS</sequence>
<feature type="transmembrane region" description="Helical" evidence="4">
    <location>
        <begin position="382"/>
        <end position="402"/>
    </location>
</feature>
<evidence type="ECO:0000256" key="2">
    <source>
        <dbReference type="ARBA" id="ARBA00022676"/>
    </source>
</evidence>
<dbReference type="EMBL" id="NOKQ01000220">
    <property type="protein sequence ID" value="OZS77605.1"/>
    <property type="molecule type" value="Genomic_DNA"/>
</dbReference>
<keyword evidence="2" id="KW-0328">Glycosyltransferase</keyword>
<evidence type="ECO:0000256" key="4">
    <source>
        <dbReference type="SAM" id="Phobius"/>
    </source>
</evidence>
<dbReference type="PANTHER" id="PTHR43630:SF1">
    <property type="entry name" value="POLY-BETA-1,6-N-ACETYL-D-GLUCOSAMINE SYNTHASE"/>
    <property type="match status" value="1"/>
</dbReference>
<accession>A0A264W213</accession>
<dbReference type="OrthoDB" id="9766299at2"/>
<feature type="transmembrane region" description="Helical" evidence="4">
    <location>
        <begin position="354"/>
        <end position="375"/>
    </location>
</feature>
<dbReference type="InterPro" id="IPR029044">
    <property type="entry name" value="Nucleotide-diphossugar_trans"/>
</dbReference>
<keyword evidence="4" id="KW-0812">Transmembrane</keyword>
<keyword evidence="4" id="KW-0472">Membrane</keyword>
<gene>
    <name evidence="5" type="ORF">CF394_10370</name>
</gene>